<proteinExistence type="predicted"/>
<reference evidence="2" key="1">
    <citation type="journal article" date="2017" name="Nat. Microbiol.">
        <title>Global analysis of biosynthetic gene clusters reveals vast potential of secondary metabolite production in Penicillium species.</title>
        <authorList>
            <person name="Nielsen J.C."/>
            <person name="Grijseels S."/>
            <person name="Prigent S."/>
            <person name="Ji B."/>
            <person name="Dainat J."/>
            <person name="Nielsen K.F."/>
            <person name="Frisvad J.C."/>
            <person name="Workman M."/>
            <person name="Nielsen J."/>
        </authorList>
    </citation>
    <scope>NUCLEOTIDE SEQUENCE [LARGE SCALE GENOMIC DNA]</scope>
    <source>
        <strain evidence="2">IBT 24891</strain>
    </source>
</reference>
<dbReference type="EMBL" id="MLKD01000006">
    <property type="protein sequence ID" value="OQE25479.1"/>
    <property type="molecule type" value="Genomic_DNA"/>
</dbReference>
<dbReference type="Proteomes" id="UP000191285">
    <property type="component" value="Unassembled WGS sequence"/>
</dbReference>
<evidence type="ECO:0000313" key="1">
    <source>
        <dbReference type="EMBL" id="OQE25479.1"/>
    </source>
</evidence>
<organism evidence="1 2">
    <name type="scientific">Penicillium steckii</name>
    <dbReference type="NCBI Taxonomy" id="303698"/>
    <lineage>
        <taxon>Eukaryota</taxon>
        <taxon>Fungi</taxon>
        <taxon>Dikarya</taxon>
        <taxon>Ascomycota</taxon>
        <taxon>Pezizomycotina</taxon>
        <taxon>Eurotiomycetes</taxon>
        <taxon>Eurotiomycetidae</taxon>
        <taxon>Eurotiales</taxon>
        <taxon>Aspergillaceae</taxon>
        <taxon>Penicillium</taxon>
    </lineage>
</organism>
<name>A0A1V6THZ1_9EURO</name>
<accession>A0A1V6THZ1</accession>
<gene>
    <name evidence="1" type="ORF">PENSTE_c006G08139</name>
</gene>
<keyword evidence="2" id="KW-1185">Reference proteome</keyword>
<dbReference type="OrthoDB" id="4453902at2759"/>
<dbReference type="AlphaFoldDB" id="A0A1V6THZ1"/>
<protein>
    <submittedName>
        <fullName evidence="1">Uncharacterized protein</fullName>
    </submittedName>
</protein>
<sequence>MSFETRNIYLRKLLSKINKLDKDCYVEEDDDEYYEPPLFDPPDFDLEDYSEDEPGIDTGKDFTYLSAENLTSFGVFFEPVPIRDYQGIIPFAPSFFQPAETDFLTKYPINTEHPCCLALWKELHIEDPPIWQNHLQDAFELLHHPDSPSGLETRAESLLHIAAKSYIKEFRKWKSDEESRSRHGATILFYYMNYHLDNPRRGIPLRLGKFRTDLSICPLEDLPAACNLTPLRLSSQEWYVEVPPFHLYSRLSEAPWKCELYEDIRDQDSPLPHAILVLEGDFHASENNHCFTMPELKAIVRLLTLRTSKKRLKSYPDVLNAFPTWETHLIQPVLVLSYFGRMHGRISQAHYDGTRLNIQCTQLMSFEKHANPPAPVELFLRYNISTPVESEWTLV</sequence>
<evidence type="ECO:0000313" key="2">
    <source>
        <dbReference type="Proteomes" id="UP000191285"/>
    </source>
</evidence>
<dbReference type="STRING" id="303698.A0A1V6THZ1"/>
<comment type="caution">
    <text evidence="1">The sequence shown here is derived from an EMBL/GenBank/DDBJ whole genome shotgun (WGS) entry which is preliminary data.</text>
</comment>